<feature type="transmembrane region" description="Helical" evidence="10">
    <location>
        <begin position="757"/>
        <end position="783"/>
    </location>
</feature>
<dbReference type="GO" id="GO:0016887">
    <property type="term" value="F:ATP hydrolysis activity"/>
    <property type="evidence" value="ECO:0007669"/>
    <property type="project" value="InterPro"/>
</dbReference>
<dbReference type="GeneID" id="101494098"/>
<dbReference type="GO" id="GO:0016020">
    <property type="term" value="C:membrane"/>
    <property type="evidence" value="ECO:0007669"/>
    <property type="project" value="UniProtKB-SubCell"/>
</dbReference>
<dbReference type="CDD" id="cd03232">
    <property type="entry name" value="ABCG_PDR_domain2"/>
    <property type="match status" value="1"/>
</dbReference>
<dbReference type="Pfam" id="PF19055">
    <property type="entry name" value="ABC2_membrane_7"/>
    <property type="match status" value="1"/>
</dbReference>
<dbReference type="Pfam" id="PF08370">
    <property type="entry name" value="PDR_assoc"/>
    <property type="match status" value="1"/>
</dbReference>
<reference evidence="12" key="1">
    <citation type="journal article" date="2013" name="Nat. Biotechnol.">
        <title>Draft genome sequence of chickpea (Cicer arietinum) provides a resource for trait improvement.</title>
        <authorList>
            <person name="Varshney R.K."/>
            <person name="Song C."/>
            <person name="Saxena R.K."/>
            <person name="Azam S."/>
            <person name="Yu S."/>
            <person name="Sharpe A.G."/>
            <person name="Cannon S."/>
            <person name="Baek J."/>
            <person name="Rosen B.D."/>
            <person name="Tar'an B."/>
            <person name="Millan T."/>
            <person name="Zhang X."/>
            <person name="Ramsay L.D."/>
            <person name="Iwata A."/>
            <person name="Wang Y."/>
            <person name="Nelson W."/>
            <person name="Farmer A.D."/>
            <person name="Gaur P.M."/>
            <person name="Soderlund C."/>
            <person name="Penmetsa R.V."/>
            <person name="Xu C."/>
            <person name="Bharti A.K."/>
            <person name="He W."/>
            <person name="Winter P."/>
            <person name="Zhao S."/>
            <person name="Hane J.K."/>
            <person name="Carrasquilla-Garcia N."/>
            <person name="Condie J.A."/>
            <person name="Upadhyaya H.D."/>
            <person name="Luo M.C."/>
            <person name="Thudi M."/>
            <person name="Gowda C.L."/>
            <person name="Singh N.P."/>
            <person name="Lichtenzveig J."/>
            <person name="Gali K.K."/>
            <person name="Rubio J."/>
            <person name="Nadarajan N."/>
            <person name="Dolezel J."/>
            <person name="Bansal K.C."/>
            <person name="Xu X."/>
            <person name="Edwards D."/>
            <person name="Zhang G."/>
            <person name="Kahl G."/>
            <person name="Gil J."/>
            <person name="Singh K.B."/>
            <person name="Datta S.K."/>
            <person name="Jackson S.A."/>
            <person name="Wang J."/>
            <person name="Cook D.R."/>
        </authorList>
    </citation>
    <scope>NUCLEOTIDE SEQUENCE [LARGE SCALE GENOMIC DNA]</scope>
    <source>
        <strain evidence="12">cv. CDC Frontier</strain>
    </source>
</reference>
<dbReference type="KEGG" id="cam:101494098"/>
<name>A0A1S2XBG5_CICAR</name>
<feature type="transmembrane region" description="Helical" evidence="10">
    <location>
        <begin position="1415"/>
        <end position="1438"/>
    </location>
</feature>
<feature type="domain" description="ABC transporter" evidence="11">
    <location>
        <begin position="161"/>
        <end position="434"/>
    </location>
</feature>
<evidence type="ECO:0000256" key="6">
    <source>
        <dbReference type="ARBA" id="ARBA00022741"/>
    </source>
</evidence>
<dbReference type="SUPFAM" id="SSF52540">
    <property type="entry name" value="P-loop containing nucleoside triphosphate hydrolases"/>
    <property type="match status" value="2"/>
</dbReference>
<comment type="subcellular location">
    <subcellularLocation>
        <location evidence="1">Membrane</location>
        <topology evidence="1">Multi-pass membrane protein</topology>
    </subcellularLocation>
</comment>
<keyword evidence="6" id="KW-0547">Nucleotide-binding</keyword>
<feature type="transmembrane region" description="Helical" evidence="10">
    <location>
        <begin position="563"/>
        <end position="582"/>
    </location>
</feature>
<dbReference type="InterPro" id="IPR034003">
    <property type="entry name" value="ABCG_PDR_2"/>
</dbReference>
<dbReference type="InterPro" id="IPR013581">
    <property type="entry name" value="PDR_assoc"/>
</dbReference>
<dbReference type="InterPro" id="IPR027417">
    <property type="entry name" value="P-loop_NTPase"/>
</dbReference>
<dbReference type="PANTHER" id="PTHR48040:SF28">
    <property type="entry name" value="ABC TRANSPORTER G FAMILY MEMBER 39-LIKE"/>
    <property type="match status" value="1"/>
</dbReference>
<evidence type="ECO:0000313" key="14">
    <source>
        <dbReference type="RefSeq" id="XP_004486780.1"/>
    </source>
</evidence>
<feature type="transmembrane region" description="Helical" evidence="10">
    <location>
        <begin position="673"/>
        <end position="696"/>
    </location>
</feature>
<evidence type="ECO:0000256" key="7">
    <source>
        <dbReference type="ARBA" id="ARBA00022840"/>
    </source>
</evidence>
<keyword evidence="4 10" id="KW-0812">Transmembrane</keyword>
<dbReference type="FunFam" id="3.40.50.300:FF:000179">
    <property type="entry name" value="ABC transporter G family member 34"/>
    <property type="match status" value="1"/>
</dbReference>
<keyword evidence="5" id="KW-0677">Repeat</keyword>
<feature type="transmembrane region" description="Helical" evidence="10">
    <location>
        <begin position="1190"/>
        <end position="1210"/>
    </location>
</feature>
<keyword evidence="8 10" id="KW-1133">Transmembrane helix</keyword>
<keyword evidence="12" id="KW-1185">Reference proteome</keyword>
<feature type="transmembrane region" description="Helical" evidence="10">
    <location>
        <begin position="1364"/>
        <end position="1383"/>
    </location>
</feature>
<organism evidence="12 13">
    <name type="scientific">Cicer arietinum</name>
    <name type="common">Chickpea</name>
    <name type="synonym">Garbanzo</name>
    <dbReference type="NCBI Taxonomy" id="3827"/>
    <lineage>
        <taxon>Eukaryota</taxon>
        <taxon>Viridiplantae</taxon>
        <taxon>Streptophyta</taxon>
        <taxon>Embryophyta</taxon>
        <taxon>Tracheophyta</taxon>
        <taxon>Spermatophyta</taxon>
        <taxon>Magnoliopsida</taxon>
        <taxon>eudicotyledons</taxon>
        <taxon>Gunneridae</taxon>
        <taxon>Pentapetalae</taxon>
        <taxon>rosids</taxon>
        <taxon>fabids</taxon>
        <taxon>Fabales</taxon>
        <taxon>Fabaceae</taxon>
        <taxon>Papilionoideae</taxon>
        <taxon>50 kb inversion clade</taxon>
        <taxon>NPAAA clade</taxon>
        <taxon>Hologalegina</taxon>
        <taxon>IRL clade</taxon>
        <taxon>Cicereae</taxon>
        <taxon>Cicer</taxon>
    </lineage>
</organism>
<keyword evidence="9 10" id="KW-0472">Membrane</keyword>
<dbReference type="InterPro" id="IPR043926">
    <property type="entry name" value="ABCG_dom"/>
</dbReference>
<evidence type="ECO:0000259" key="11">
    <source>
        <dbReference type="PROSITE" id="PS50893"/>
    </source>
</evidence>
<dbReference type="InterPro" id="IPR003439">
    <property type="entry name" value="ABC_transporter-like_ATP-bd"/>
</dbReference>
<keyword evidence="7" id="KW-0067">ATP-binding</keyword>
<evidence type="ECO:0000256" key="4">
    <source>
        <dbReference type="ARBA" id="ARBA00022692"/>
    </source>
</evidence>
<evidence type="ECO:0000313" key="12">
    <source>
        <dbReference type="Proteomes" id="UP000087171"/>
    </source>
</evidence>
<dbReference type="Pfam" id="PF00005">
    <property type="entry name" value="ABC_tran"/>
    <property type="match status" value="2"/>
</dbReference>
<feature type="transmembrane region" description="Helical" evidence="10">
    <location>
        <begin position="1268"/>
        <end position="1291"/>
    </location>
</feature>
<evidence type="ECO:0000256" key="5">
    <source>
        <dbReference type="ARBA" id="ARBA00022737"/>
    </source>
</evidence>
<dbReference type="GO" id="GO:0005524">
    <property type="term" value="F:ATP binding"/>
    <property type="evidence" value="ECO:0007669"/>
    <property type="project" value="UniProtKB-KW"/>
</dbReference>
<dbReference type="InterPro" id="IPR034001">
    <property type="entry name" value="ABCG_PDR_1"/>
</dbReference>
<evidence type="ECO:0000256" key="8">
    <source>
        <dbReference type="ARBA" id="ARBA00022989"/>
    </source>
</evidence>
<proteinExistence type="inferred from homology"/>
<evidence type="ECO:0000256" key="2">
    <source>
        <dbReference type="ARBA" id="ARBA00006012"/>
    </source>
</evidence>
<dbReference type="CDD" id="cd03233">
    <property type="entry name" value="ABCG_PDR_domain1"/>
    <property type="match status" value="1"/>
</dbReference>
<evidence type="ECO:0000256" key="1">
    <source>
        <dbReference type="ARBA" id="ARBA00004141"/>
    </source>
</evidence>
<evidence type="ECO:0000313" key="13">
    <source>
        <dbReference type="RefSeq" id="XP_004486779.1"/>
    </source>
</evidence>
<feature type="transmembrane region" description="Helical" evidence="10">
    <location>
        <begin position="530"/>
        <end position="551"/>
    </location>
</feature>
<dbReference type="Pfam" id="PF01061">
    <property type="entry name" value="ABC2_membrane"/>
    <property type="match status" value="2"/>
</dbReference>
<evidence type="ECO:0000256" key="3">
    <source>
        <dbReference type="ARBA" id="ARBA00022448"/>
    </source>
</evidence>
<accession>A0A1S2XBG5</accession>
<comment type="similarity">
    <text evidence="2">Belongs to the ABC transporter superfamily. ABCG family. PDR (TC 3.A.1.205) subfamily.</text>
</comment>
<dbReference type="FunFam" id="3.40.50.300:FF:000059">
    <property type="entry name" value="ABC transporter G family member 40"/>
    <property type="match status" value="1"/>
</dbReference>
<dbReference type="RefSeq" id="XP_004486779.1">
    <property type="nucleotide sequence ID" value="XM_004486722.2"/>
</dbReference>
<feature type="transmembrane region" description="Helical" evidence="10">
    <location>
        <begin position="1333"/>
        <end position="1352"/>
    </location>
</feature>
<dbReference type="PaxDb" id="3827-XP_004486779.1"/>
<dbReference type="PANTHER" id="PTHR48040">
    <property type="entry name" value="PLEIOTROPIC DRUG RESISTANCE PROTEIN 1-LIKE ISOFORM X1"/>
    <property type="match status" value="1"/>
</dbReference>
<feature type="transmembrane region" description="Helical" evidence="10">
    <location>
        <begin position="614"/>
        <end position="636"/>
    </location>
</feature>
<dbReference type="GO" id="GO:0140359">
    <property type="term" value="F:ABC-type transporter activity"/>
    <property type="evidence" value="ECO:0007669"/>
    <property type="project" value="InterPro"/>
</dbReference>
<feature type="transmembrane region" description="Helical" evidence="10">
    <location>
        <begin position="648"/>
        <end position="667"/>
    </location>
</feature>
<reference evidence="13 14" key="2">
    <citation type="submission" date="2025-04" db="UniProtKB">
        <authorList>
            <consortium name="RefSeq"/>
        </authorList>
    </citation>
    <scope>IDENTIFICATION</scope>
    <source>
        <tissue evidence="13 14">Etiolated seedlings</tissue>
    </source>
</reference>
<sequence length="1446" mass="164269">MDGNLSRSISRSSWRMEGVFGSGRYSRRTSNVDEDEEALKWAAIEKLPTYDRLRTSILQTYAEEYYGDEAHPNRVQHREVDVRKLDVNERQQFIDKIFKVAEEDNEKHLLKFRNRIDKVGIKLPTVEVTFKNVSVEADSYVGSRALPTLPNVALNMLESALRVFGITTAKRTNLTILQNVSGIIKPSRMTLLLGPPSSGKTTLLLALAGKLDPDLKVEGEICYNGYKLNEFVPRKTSAYISQNDVHLGEMTVKETLDFSARCQGVGTRYDLLAELGRREKNAGIFPEAELDLFMKATAMEGTESSLITDYTLKILGLDICRDTIVGDEMRRGISGGQKKRVTTGEMIVGPTKTLFMDEISTGLDSSTTYQIVKCLQQIVHLTEATIFMSLLQPAPETFDLFDDIVLISEGQIVYQGPRHHVLPFFQSCGFKCPDRKGTADFLQEVTSRKDQEQYWANRDIQYRYITVTEFANKFKEFHIGTQLQNELSIPFDKSTSHRASLVFKKYTVPTMGLLKACWDKEWLLIKRNSFVYIFKTVQICIIAVISATVFLRSEMHRRNEEDAAVYIGAILFTMIMNMFNGFSELPLTIARLPVFYKHRDHLFHPPWTYTLPNFFLRIPISIFEAIVWVLITYYTIGFAPEASRFFKHLLLVFLVQQMAAGMFRVISGVCRTMIISNTGGSLVLLLVFLLGGFILPKRDIPNWWVWGYWISPLSYAFNAFAVNEMLAPRWSKPSSDGSTSLGVATLNNFDVFNDKQWYWIGASALLCFAILYNVLFTFALMYLNPVGKKQAIISEEKASKMEGDGNNTSKYESSGIRSDDRILESANGVAPKRGMVLPFRPLAMSFDCVNYYVDMPAEMKEQGVTNDRLQLLREVTGAFRPGVLTALMGVSGAGKTTLMDVLAGRKTGGYIEGDFRISGFPKNQETFARISGYCEQTDIHSPQVTVRESVIYSAFLRLSREVNKEEKMRFVDEVMDLVELNNLRDAIVGLPGVTGLSTEQRKRLTIAVELVANPSIIFMDEPTSGLDARAAAIVMRTVRNTVDTGRTVVCTIHQPSIDIFEAFDELLLLKRGGQVIYSGPLGRNSHKIIEYFEEIPGVSKIKDKYNPATWMLEVSSTASEVRLGMDFAEYYKTSSLYQRNKALVSELSTSPIGAKDLYFTTQFSQSTWGQFKSCIWKQWLTYWRSPDYNLVRIFFTLAAALMVGTVFWRVGKKRDSSADLNMIIGALYGSVFFVGVNNCQTVQPVVSVERTVFYRERAAGMYSALPYAIAQVVCEIPYVFFETICFSFIVYSMVGFEWKVEKVLWFFFVSFFSFLYFTYYGMMTVSITPNHQVASIFGAAFYGLFNLFSGFFIPRPKIPKWWVWYYWICPMAWTVYGLIVSQYRDVTKGINVPGESHEIPINKYIEEHYGFKNDFMGTVAAVLIAFAVFFAFVFAFCIKALNFQTR</sequence>
<dbReference type="InterPro" id="IPR029481">
    <property type="entry name" value="ABC_trans_N"/>
</dbReference>
<feature type="transmembrane region" description="Helical" evidence="10">
    <location>
        <begin position="703"/>
        <end position="722"/>
    </location>
</feature>
<dbReference type="InterPro" id="IPR003593">
    <property type="entry name" value="AAA+_ATPase"/>
</dbReference>
<evidence type="ECO:0000256" key="9">
    <source>
        <dbReference type="ARBA" id="ARBA00023136"/>
    </source>
</evidence>
<protein>
    <submittedName>
        <fullName evidence="13 14">ABC transporter G family member 36</fullName>
    </submittedName>
</protein>
<evidence type="ECO:0000256" key="10">
    <source>
        <dbReference type="SAM" id="Phobius"/>
    </source>
</evidence>
<dbReference type="OrthoDB" id="66620at2759"/>
<feature type="domain" description="ABC transporter" evidence="11">
    <location>
        <begin position="844"/>
        <end position="1097"/>
    </location>
</feature>
<dbReference type="InterPro" id="IPR013525">
    <property type="entry name" value="ABC2_TM"/>
</dbReference>
<dbReference type="PROSITE" id="PS50893">
    <property type="entry name" value="ABC_TRANSPORTER_2"/>
    <property type="match status" value="2"/>
</dbReference>
<dbReference type="Pfam" id="PF14510">
    <property type="entry name" value="ABC_trans_N"/>
    <property type="match status" value="1"/>
</dbReference>
<gene>
    <name evidence="13 14" type="primary">LOC101494098</name>
</gene>
<dbReference type="Proteomes" id="UP000087171">
    <property type="component" value="Chromosome Ca1"/>
</dbReference>
<dbReference type="Gene3D" id="3.40.50.300">
    <property type="entry name" value="P-loop containing nucleotide triphosphate hydrolases"/>
    <property type="match status" value="2"/>
</dbReference>
<keyword evidence="3" id="KW-0813">Transport</keyword>
<dbReference type="eggNOG" id="KOG0065">
    <property type="taxonomic scope" value="Eukaryota"/>
</dbReference>
<feature type="transmembrane region" description="Helical" evidence="10">
    <location>
        <begin position="1303"/>
        <end position="1321"/>
    </location>
</feature>
<dbReference type="RefSeq" id="XP_004486780.1">
    <property type="nucleotide sequence ID" value="XM_004486723.3"/>
</dbReference>
<dbReference type="SMART" id="SM00382">
    <property type="entry name" value="AAA"/>
    <property type="match status" value="2"/>
</dbReference>